<evidence type="ECO:0000256" key="3">
    <source>
        <dbReference type="ARBA" id="ARBA00004173"/>
    </source>
</evidence>
<evidence type="ECO:0000259" key="18">
    <source>
        <dbReference type="PROSITE" id="PS50222"/>
    </source>
</evidence>
<dbReference type="PROSITE" id="PS00978">
    <property type="entry name" value="FAD_G3PDH_2"/>
    <property type="match status" value="1"/>
</dbReference>
<dbReference type="Proteomes" id="UP001239994">
    <property type="component" value="Unassembled WGS sequence"/>
</dbReference>
<dbReference type="InterPro" id="IPR036188">
    <property type="entry name" value="FAD/NAD-bd_sf"/>
</dbReference>
<comment type="similarity">
    <text evidence="5">Belongs to the FAD-dependent glycerol-3-phosphate dehydrogenase family.</text>
</comment>
<comment type="caution">
    <text evidence="19">The sequence shown here is derived from an EMBL/GenBank/DDBJ whole genome shotgun (WGS) entry which is preliminary data.</text>
</comment>
<name>A0AAD9DZG6_9TELE</name>
<dbReference type="SUPFAM" id="SSF51905">
    <property type="entry name" value="FAD/NAD(P)-binding domain"/>
    <property type="match status" value="1"/>
</dbReference>
<evidence type="ECO:0000256" key="10">
    <source>
        <dbReference type="ARBA" id="ARBA00022737"/>
    </source>
</evidence>
<evidence type="ECO:0000256" key="9">
    <source>
        <dbReference type="ARBA" id="ARBA00022723"/>
    </source>
</evidence>
<feature type="domain" description="EF-hand" evidence="18">
    <location>
        <begin position="1035"/>
        <end position="1070"/>
    </location>
</feature>
<evidence type="ECO:0000313" key="20">
    <source>
        <dbReference type="Proteomes" id="UP001239994"/>
    </source>
</evidence>
<reference evidence="19" key="1">
    <citation type="submission" date="2023-03" db="EMBL/GenBank/DDBJ databases">
        <title>Electrophorus voltai genome.</title>
        <authorList>
            <person name="Bian C."/>
        </authorList>
    </citation>
    <scope>NUCLEOTIDE SEQUENCE</scope>
    <source>
        <strain evidence="19">CB-2022</strain>
        <tissue evidence="19">Muscle</tissue>
    </source>
</reference>
<dbReference type="InterPro" id="IPR000447">
    <property type="entry name" value="G3P_DH_FAD-dep"/>
</dbReference>
<dbReference type="InterPro" id="IPR006076">
    <property type="entry name" value="FAD-dep_OxRdtase"/>
</dbReference>
<dbReference type="GO" id="GO:0006072">
    <property type="term" value="P:glycerol-3-phosphate metabolic process"/>
    <property type="evidence" value="ECO:0007669"/>
    <property type="project" value="InterPro"/>
</dbReference>
<dbReference type="PANTHER" id="PTHR11985:SF15">
    <property type="entry name" value="GLYCEROL-3-PHOSPHATE DEHYDROGENASE, MITOCHONDRIAL"/>
    <property type="match status" value="1"/>
</dbReference>
<evidence type="ECO:0000256" key="15">
    <source>
        <dbReference type="ARBA" id="ARBA00023128"/>
    </source>
</evidence>
<keyword evidence="14" id="KW-0560">Oxidoreductase</keyword>
<dbReference type="Gene3D" id="3.50.50.60">
    <property type="entry name" value="FAD/NAD(P)-binding domain"/>
    <property type="match status" value="4"/>
</dbReference>
<evidence type="ECO:0000313" key="19">
    <source>
        <dbReference type="EMBL" id="KAK1798768.1"/>
    </source>
</evidence>
<feature type="region of interest" description="Disordered" evidence="17">
    <location>
        <begin position="1"/>
        <end position="24"/>
    </location>
</feature>
<keyword evidence="10" id="KW-0677">Repeat</keyword>
<dbReference type="Pfam" id="PF16901">
    <property type="entry name" value="DAO_C"/>
    <property type="match status" value="1"/>
</dbReference>
<gene>
    <name evidence="19" type="ORF">P4O66_007052</name>
</gene>
<dbReference type="PROSITE" id="PS00018">
    <property type="entry name" value="EF_HAND_1"/>
    <property type="match status" value="1"/>
</dbReference>
<accession>A0AAD9DZG6</accession>
<evidence type="ECO:0000256" key="12">
    <source>
        <dbReference type="ARBA" id="ARBA00022837"/>
    </source>
</evidence>
<evidence type="ECO:0000256" key="1">
    <source>
        <dbReference type="ARBA" id="ARBA00001974"/>
    </source>
</evidence>
<dbReference type="SUPFAM" id="SSF47473">
    <property type="entry name" value="EF-hand"/>
    <property type="match status" value="1"/>
</dbReference>
<dbReference type="CDD" id="cd00051">
    <property type="entry name" value="EFh"/>
    <property type="match status" value="1"/>
</dbReference>
<dbReference type="InterPro" id="IPR038299">
    <property type="entry name" value="DAO_C_sf"/>
</dbReference>
<comment type="pathway">
    <text evidence="4">Polyol metabolism; glycerol degradation.</text>
</comment>
<dbReference type="Gene3D" id="1.10.238.10">
    <property type="entry name" value="EF-hand"/>
    <property type="match status" value="1"/>
</dbReference>
<dbReference type="AlphaFoldDB" id="A0AAD9DZG6"/>
<dbReference type="Pfam" id="PF01266">
    <property type="entry name" value="DAO"/>
    <property type="match status" value="2"/>
</dbReference>
<dbReference type="Gene3D" id="3.30.9.10">
    <property type="entry name" value="D-Amino Acid Oxidase, subunit A, domain 2"/>
    <property type="match status" value="3"/>
</dbReference>
<dbReference type="PRINTS" id="PR01001">
    <property type="entry name" value="FADG3PDH"/>
</dbReference>
<dbReference type="FunFam" id="1.10.8.870:FF:000001">
    <property type="entry name" value="Glycerol-3-phosphate dehydrogenase"/>
    <property type="match status" value="1"/>
</dbReference>
<dbReference type="PROSITE" id="PS50222">
    <property type="entry name" value="EF_HAND_2"/>
    <property type="match status" value="1"/>
</dbReference>
<evidence type="ECO:0000256" key="11">
    <source>
        <dbReference type="ARBA" id="ARBA00022827"/>
    </source>
</evidence>
<comment type="function">
    <text evidence="2">Calcium-responsive mitochondrial glycerol-3-phosphate dehydrogenase which seems to be a key component of the pancreatic beta-cell glucose-sensing device.</text>
</comment>
<feature type="non-terminal residue" evidence="19">
    <location>
        <position position="1103"/>
    </location>
</feature>
<dbReference type="InterPro" id="IPR002048">
    <property type="entry name" value="EF_hand_dom"/>
</dbReference>
<dbReference type="EMBL" id="JAROKS010000012">
    <property type="protein sequence ID" value="KAK1798768.1"/>
    <property type="molecule type" value="Genomic_DNA"/>
</dbReference>
<sequence length="1103" mass="123402">VYEPGQAHLSSMEVQEQEKGSFEDRLPTRHEQLHALQNTPEFDVLVVGGGATGAGCALDAVTRNLKTALVERSDFSSGTSSRSTKLIHGGVRYLQKAVTNLDYEQYLMVKEALHERANLLTIAPHLSVPLPIMLPVYRWWQLPYYWAGIKLYDLVAGSHCLKSSYVVSKSKALDFFPMLKKDRLVGAIVYYDDVRWGVSSVSAGSPSPPPPPPLHLPPLPPPAPVSITSLCEVCGVGWWCGGGRRGDVRAPCSSCVTTLKLLRCNDRAVLNQGRSNDRERARAVLNQRRSNEVAGQHNDSRMNLAIALTAARHGASIANYTEVVQLLKKAHPVTGEGQVCGARCRDVITGQEFDIRAKCVINATGPFTDSLRKMDDQRAANICQPSAGVHIVIPGYYSPDNMGLLDPATSDGRVIFFLPWENVTIAGTTDTPTDVTAHPIPMEEDINFILNEVRNYLSPDVEGTVDILWLPKWTPFSKGLLPGDSPALCLCMCMCVCVYVEISTCILQWQLCVQCQYVGDGGSSLFFSVRRGDILAAWSGIRPLVIDPGSKDTQSICRNHVVSVSSSGLVTIAGQPPPPTQTSASLSSLTCTSLVFYIDMVLFLPGGGKWTTYRSMAEETLDVAVKEHSLPAGPSQTVGLMLEGGRDWTPTLYIRLVQDYGLENEVAQHLAATYGGRAFDVAKMAQVTGKRWPIVGKRLVSEFPYIESEVVYAIKEYACTAIDVIARRTRLGFLNVQAADEALPRVVEIMAKHLGWSEQKKKEELEAAKIFLYQEMGYKARSEQLTKMSEISLTPQEVARYSVCIYKKRFYKFDKESKGFITTLDVQQVLEVRTFQKVLDVRTFQQALEVRTFQQALDVRTFQQVLEVRMFQQVLEVRTFQQALEVRTFQQALEVRTFQQVLEVRTFQQALEVRTFQQALEVRTFQQVLDVRTFWLALEVRMFWQALEVRTSSQALDVRTFRQALDVRTFQLVLGVRTFQQVLDVRTFRQALKMRTFWPALDARTFWQALKLRTSSQALDVRTSRQALDKLSIQIDENALHEILNEVDLNKNGQVELDEFLQLMSAVQRGQISDSRLAILMKTAEEGLDSRRPVSVDRSGGGV</sequence>
<dbReference type="EC" id="1.1.5.3" evidence="6"/>
<comment type="cofactor">
    <cofactor evidence="1">
        <name>FAD</name>
        <dbReference type="ChEBI" id="CHEBI:57692"/>
    </cofactor>
</comment>
<evidence type="ECO:0000256" key="2">
    <source>
        <dbReference type="ARBA" id="ARBA00003074"/>
    </source>
</evidence>
<dbReference type="PANTHER" id="PTHR11985">
    <property type="entry name" value="GLYCEROL-3-PHOSPHATE DEHYDROGENASE"/>
    <property type="match status" value="1"/>
</dbReference>
<dbReference type="GO" id="GO:0005739">
    <property type="term" value="C:mitochondrion"/>
    <property type="evidence" value="ECO:0007669"/>
    <property type="project" value="UniProtKB-SubCell"/>
</dbReference>
<organism evidence="19 20">
    <name type="scientific">Electrophorus voltai</name>
    <dbReference type="NCBI Taxonomy" id="2609070"/>
    <lineage>
        <taxon>Eukaryota</taxon>
        <taxon>Metazoa</taxon>
        <taxon>Chordata</taxon>
        <taxon>Craniata</taxon>
        <taxon>Vertebrata</taxon>
        <taxon>Euteleostomi</taxon>
        <taxon>Actinopterygii</taxon>
        <taxon>Neopterygii</taxon>
        <taxon>Teleostei</taxon>
        <taxon>Ostariophysi</taxon>
        <taxon>Gymnotiformes</taxon>
        <taxon>Gymnotoidei</taxon>
        <taxon>Gymnotidae</taxon>
        <taxon>Electrophorus</taxon>
    </lineage>
</organism>
<evidence type="ECO:0000256" key="4">
    <source>
        <dbReference type="ARBA" id="ARBA00004745"/>
    </source>
</evidence>
<protein>
    <recommendedName>
        <fullName evidence="7">Glycerol-3-phosphate dehydrogenase, mitochondrial</fullName>
        <ecNumber evidence="6">1.1.5.3</ecNumber>
    </recommendedName>
</protein>
<evidence type="ECO:0000256" key="16">
    <source>
        <dbReference type="ARBA" id="ARBA00048863"/>
    </source>
</evidence>
<dbReference type="Gene3D" id="1.10.8.870">
    <property type="entry name" value="Alpha-glycerophosphate oxidase, cap domain"/>
    <property type="match status" value="1"/>
</dbReference>
<evidence type="ECO:0000256" key="6">
    <source>
        <dbReference type="ARBA" id="ARBA00013029"/>
    </source>
</evidence>
<keyword evidence="20" id="KW-1185">Reference proteome</keyword>
<evidence type="ECO:0000256" key="13">
    <source>
        <dbReference type="ARBA" id="ARBA00022946"/>
    </source>
</evidence>
<evidence type="ECO:0000256" key="8">
    <source>
        <dbReference type="ARBA" id="ARBA00022630"/>
    </source>
</evidence>
<keyword evidence="13" id="KW-0809">Transit peptide</keyword>
<evidence type="ECO:0000256" key="14">
    <source>
        <dbReference type="ARBA" id="ARBA00023002"/>
    </source>
</evidence>
<comment type="subcellular location">
    <subcellularLocation>
        <location evidence="3">Mitochondrion</location>
    </subcellularLocation>
</comment>
<keyword evidence="11" id="KW-0274">FAD</keyword>
<dbReference type="InterPro" id="IPR018247">
    <property type="entry name" value="EF_Hand_1_Ca_BS"/>
</dbReference>
<keyword evidence="9" id="KW-0479">Metal-binding</keyword>
<keyword evidence="15" id="KW-0496">Mitochondrion</keyword>
<dbReference type="InterPro" id="IPR011992">
    <property type="entry name" value="EF-hand-dom_pair"/>
</dbReference>
<evidence type="ECO:0000256" key="17">
    <source>
        <dbReference type="SAM" id="MobiDB-lite"/>
    </source>
</evidence>
<proteinExistence type="inferred from homology"/>
<dbReference type="GO" id="GO:0005509">
    <property type="term" value="F:calcium ion binding"/>
    <property type="evidence" value="ECO:0007669"/>
    <property type="project" value="InterPro"/>
</dbReference>
<dbReference type="GO" id="GO:0004368">
    <property type="term" value="F:glycerol-3-phosphate dehydrogenase (quinone) activity"/>
    <property type="evidence" value="ECO:0007669"/>
    <property type="project" value="UniProtKB-EC"/>
</dbReference>
<keyword evidence="8" id="KW-0285">Flavoprotein</keyword>
<evidence type="ECO:0000256" key="5">
    <source>
        <dbReference type="ARBA" id="ARBA00007330"/>
    </source>
</evidence>
<dbReference type="SMART" id="SM00054">
    <property type="entry name" value="EFh"/>
    <property type="match status" value="1"/>
</dbReference>
<dbReference type="InterPro" id="IPR031656">
    <property type="entry name" value="DAO_C"/>
</dbReference>
<comment type="catalytic activity">
    <reaction evidence="16">
        <text>a quinone + sn-glycerol 3-phosphate = dihydroxyacetone phosphate + a quinol</text>
        <dbReference type="Rhea" id="RHEA:18977"/>
        <dbReference type="ChEBI" id="CHEBI:24646"/>
        <dbReference type="ChEBI" id="CHEBI:57597"/>
        <dbReference type="ChEBI" id="CHEBI:57642"/>
        <dbReference type="ChEBI" id="CHEBI:132124"/>
        <dbReference type="EC" id="1.1.5.3"/>
    </reaction>
    <physiologicalReaction direction="left-to-right" evidence="16">
        <dbReference type="Rhea" id="RHEA:18978"/>
    </physiologicalReaction>
</comment>
<evidence type="ECO:0000256" key="7">
    <source>
        <dbReference type="ARBA" id="ARBA00020025"/>
    </source>
</evidence>
<keyword evidence="12" id="KW-0106">Calcium</keyword>